<dbReference type="Proteomes" id="UP000238070">
    <property type="component" value="Chromosome"/>
</dbReference>
<sequence>MKEFYGGVSFAGTASFSVKAEDEDKGTDMVFEDIEGIELVLKDGSKVEITEINWDLISEARRGNVSISNVSDFWIEEE</sequence>
<dbReference type="AlphaFoldDB" id="A0AAU8Z0P4"/>
<reference evidence="1 2" key="1">
    <citation type="submission" date="2018-01" db="EMBL/GenBank/DDBJ databases">
        <title>Genetic Diversity of Clostridium botulinum in seafood.</title>
        <authorList>
            <person name="Athira V."/>
            <person name="Arun Jyothi P.V."/>
            <person name="Lalitha K.V."/>
            <person name="Joseph T.C."/>
        </authorList>
    </citation>
    <scope>NUCLEOTIDE SEQUENCE [LARGE SCALE GENOMIC DNA]</scope>
    <source>
        <strain evidence="1 2">Mfbjulcb5</strain>
    </source>
</reference>
<dbReference type="EMBL" id="CP027776">
    <property type="protein sequence ID" value="AVP66346.1"/>
    <property type="molecule type" value="Genomic_DNA"/>
</dbReference>
<organism evidence="1 2">
    <name type="scientific">Clostridium botulinum</name>
    <dbReference type="NCBI Taxonomy" id="1491"/>
    <lineage>
        <taxon>Bacteria</taxon>
        <taxon>Bacillati</taxon>
        <taxon>Bacillota</taxon>
        <taxon>Clostridia</taxon>
        <taxon>Eubacteriales</taxon>
        <taxon>Clostridiaceae</taxon>
        <taxon>Clostridium</taxon>
    </lineage>
</organism>
<name>A0AAU8Z0P4_CLOBO</name>
<gene>
    <name evidence="1" type="ORF">C3B64_19800</name>
</gene>
<evidence type="ECO:0000313" key="1">
    <source>
        <dbReference type="EMBL" id="AVP66346.1"/>
    </source>
</evidence>
<protein>
    <submittedName>
        <fullName evidence="1">Uncharacterized protein</fullName>
    </submittedName>
</protein>
<proteinExistence type="predicted"/>
<accession>A0AAU8Z0P4</accession>
<evidence type="ECO:0000313" key="2">
    <source>
        <dbReference type="Proteomes" id="UP000238070"/>
    </source>
</evidence>